<keyword evidence="3" id="KW-1185">Reference proteome</keyword>
<proteinExistence type="predicted"/>
<evidence type="ECO:0000313" key="3">
    <source>
        <dbReference type="Proteomes" id="UP000435177"/>
    </source>
</evidence>
<keyword evidence="2" id="KW-0378">Hydrolase</keyword>
<gene>
    <name evidence="2" type="ORF">GNP94_10445</name>
</gene>
<dbReference type="InterPro" id="IPR000073">
    <property type="entry name" value="AB_hydrolase_1"/>
</dbReference>
<sequence>MNEQQMKVGLSMASEQKSKLFKKRWPKVVLIIVLVLVVSGIAGSNYQDRSKQAEATRYPPLGTMVEVEEKQMHVYAQGEGDMTIVLASGHGTENPYVDFYPLHEKLSEQARVVVYDRFGYGWSDQTSVPRDIDIITQELHTLLHESGEKGPYLFVAHSIASLETIRFAQIHPEEVAGIVLLDAGNPTFYETYETPSKAAQKIMQTLKNTGVLRMLSHIDSVTDTLLQPEEGYGQHIPESLKKLQLAMFLKNFSNDTVIDEMLHLQSNAKKVIEAGHLGDLPLIWFTSGINQQAIQGWSESQEALAEWSTNSKQIILDSAGHYVHHHEPGLIIEEISNLTKALLQK</sequence>
<dbReference type="InterPro" id="IPR029058">
    <property type="entry name" value="AB_hydrolase_fold"/>
</dbReference>
<feature type="domain" description="AB hydrolase-1" evidence="1">
    <location>
        <begin position="98"/>
        <end position="198"/>
    </location>
</feature>
<organism evidence="2 3">
    <name type="scientific">Paenibacillus campinasensis</name>
    <dbReference type="NCBI Taxonomy" id="66347"/>
    <lineage>
        <taxon>Bacteria</taxon>
        <taxon>Bacillati</taxon>
        <taxon>Bacillota</taxon>
        <taxon>Bacilli</taxon>
        <taxon>Bacillales</taxon>
        <taxon>Paenibacillaceae</taxon>
        <taxon>Paenibacillus</taxon>
    </lineage>
</organism>
<dbReference type="Pfam" id="PF00561">
    <property type="entry name" value="Abhydrolase_1"/>
    <property type="match status" value="1"/>
</dbReference>
<name>A0ABW9T1R1_9BACL</name>
<dbReference type="PANTHER" id="PTHR46438:SF11">
    <property type="entry name" value="LIPASE-RELATED"/>
    <property type="match status" value="1"/>
</dbReference>
<dbReference type="SUPFAM" id="SSF53474">
    <property type="entry name" value="alpha/beta-Hydrolases"/>
    <property type="match status" value="1"/>
</dbReference>
<evidence type="ECO:0000259" key="1">
    <source>
        <dbReference type="Pfam" id="PF00561"/>
    </source>
</evidence>
<dbReference type="EMBL" id="WOAA01000007">
    <property type="protein sequence ID" value="MUG66416.1"/>
    <property type="molecule type" value="Genomic_DNA"/>
</dbReference>
<dbReference type="GO" id="GO:0016787">
    <property type="term" value="F:hydrolase activity"/>
    <property type="evidence" value="ECO:0007669"/>
    <property type="project" value="UniProtKB-KW"/>
</dbReference>
<evidence type="ECO:0000313" key="2">
    <source>
        <dbReference type="EMBL" id="MUG66416.1"/>
    </source>
</evidence>
<dbReference type="Gene3D" id="3.40.50.1820">
    <property type="entry name" value="alpha/beta hydrolase"/>
    <property type="match status" value="1"/>
</dbReference>
<comment type="caution">
    <text evidence="2">The sequence shown here is derived from an EMBL/GenBank/DDBJ whole genome shotgun (WGS) entry which is preliminary data.</text>
</comment>
<dbReference type="PANTHER" id="PTHR46438">
    <property type="entry name" value="ALPHA/BETA-HYDROLASES SUPERFAMILY PROTEIN"/>
    <property type="match status" value="1"/>
</dbReference>
<reference evidence="2 3" key="1">
    <citation type="submission" date="2019-11" db="EMBL/GenBank/DDBJ databases">
        <title>Draft genome sequences of five Paenibacillus species of dairy origin.</title>
        <authorList>
            <person name="Olajide A.M."/>
            <person name="Chen S."/>
            <person name="Lapointe G."/>
        </authorList>
    </citation>
    <scope>NUCLEOTIDE SEQUENCE [LARGE SCALE GENOMIC DNA]</scope>
    <source>
        <strain evidence="2 3">3CS1</strain>
    </source>
</reference>
<dbReference type="Proteomes" id="UP000435177">
    <property type="component" value="Unassembled WGS sequence"/>
</dbReference>
<protein>
    <submittedName>
        <fullName evidence="2">Alpha/beta fold hydrolase</fullName>
    </submittedName>
</protein>
<accession>A0ABW9T1R1</accession>